<feature type="domain" description="PDZ" evidence="2">
    <location>
        <begin position="180"/>
        <end position="248"/>
    </location>
</feature>
<dbReference type="InterPro" id="IPR011993">
    <property type="entry name" value="PH-like_dom_sf"/>
</dbReference>
<dbReference type="AlphaFoldDB" id="A0A9P0FNH3"/>
<evidence type="ECO:0000259" key="2">
    <source>
        <dbReference type="PROSITE" id="PS50106"/>
    </source>
</evidence>
<evidence type="ECO:0000313" key="4">
    <source>
        <dbReference type="EMBL" id="CAH0564604.1"/>
    </source>
</evidence>
<evidence type="ECO:0008006" key="6">
    <source>
        <dbReference type="Google" id="ProtNLM"/>
    </source>
</evidence>
<dbReference type="EMBL" id="OV121140">
    <property type="protein sequence ID" value="CAH0564604.1"/>
    <property type="molecule type" value="Genomic_DNA"/>
</dbReference>
<dbReference type="Pfam" id="PF00640">
    <property type="entry name" value="PID"/>
    <property type="match status" value="1"/>
</dbReference>
<dbReference type="CDD" id="cd17682">
    <property type="entry name" value="RUN_RUFY4_like"/>
    <property type="match status" value="1"/>
</dbReference>
<name>A0A9P0FNH3_BRAAE</name>
<dbReference type="SUPFAM" id="SSF140741">
    <property type="entry name" value="RUN domain-like"/>
    <property type="match status" value="1"/>
</dbReference>
<dbReference type="PROSITE" id="PS01179">
    <property type="entry name" value="PID"/>
    <property type="match status" value="1"/>
</dbReference>
<dbReference type="SUPFAM" id="SSF50156">
    <property type="entry name" value="PDZ domain-like"/>
    <property type="match status" value="1"/>
</dbReference>
<dbReference type="PROSITE" id="PS50826">
    <property type="entry name" value="RUN"/>
    <property type="match status" value="1"/>
</dbReference>
<dbReference type="SUPFAM" id="SSF50729">
    <property type="entry name" value="PH domain-like"/>
    <property type="match status" value="1"/>
</dbReference>
<organism evidence="4 5">
    <name type="scientific">Brassicogethes aeneus</name>
    <name type="common">Rape pollen beetle</name>
    <name type="synonym">Meligethes aeneus</name>
    <dbReference type="NCBI Taxonomy" id="1431903"/>
    <lineage>
        <taxon>Eukaryota</taxon>
        <taxon>Metazoa</taxon>
        <taxon>Ecdysozoa</taxon>
        <taxon>Arthropoda</taxon>
        <taxon>Hexapoda</taxon>
        <taxon>Insecta</taxon>
        <taxon>Pterygota</taxon>
        <taxon>Neoptera</taxon>
        <taxon>Endopterygota</taxon>
        <taxon>Coleoptera</taxon>
        <taxon>Polyphaga</taxon>
        <taxon>Cucujiformia</taxon>
        <taxon>Nitidulidae</taxon>
        <taxon>Meligethinae</taxon>
        <taxon>Brassicogethes</taxon>
    </lineage>
</organism>
<gene>
    <name evidence="4" type="ORF">MELIAE_LOCUS13114</name>
</gene>
<dbReference type="PANTHER" id="PTHR46753">
    <property type="entry name" value="FYVE AND COILED-COIL DOMAIN-CONTAINING PROTEIN 1"/>
    <property type="match status" value="1"/>
</dbReference>
<keyword evidence="5" id="KW-1185">Reference proteome</keyword>
<proteinExistence type="predicted"/>
<feature type="domain" description="PID" evidence="1">
    <location>
        <begin position="309"/>
        <end position="437"/>
    </location>
</feature>
<dbReference type="Gene3D" id="2.30.42.10">
    <property type="match status" value="1"/>
</dbReference>
<dbReference type="InterPro" id="IPR001478">
    <property type="entry name" value="PDZ"/>
</dbReference>
<dbReference type="InterPro" id="IPR036034">
    <property type="entry name" value="PDZ_sf"/>
</dbReference>
<dbReference type="OrthoDB" id="9044749at2759"/>
<dbReference type="InterPro" id="IPR006020">
    <property type="entry name" value="PTB/PI_dom"/>
</dbReference>
<dbReference type="Gene3D" id="1.20.58.900">
    <property type="match status" value="1"/>
</dbReference>
<evidence type="ECO:0000313" key="5">
    <source>
        <dbReference type="Proteomes" id="UP001154078"/>
    </source>
</evidence>
<evidence type="ECO:0000259" key="3">
    <source>
        <dbReference type="PROSITE" id="PS50826"/>
    </source>
</evidence>
<sequence length="444" mass="50576">MSVSDPLLKDLKGCVLDLIKDKSTQGKISDENENISKLYVTLEKIFNFGLIKQQNTLYLNRTIDPYCWLSSCIKEKSDIITYTYINCVERVKDRGGLRNNLAKLRFLIKVCLVKKCLHVPLEFLLRTNKSQLFYFGNSIIGDEILSEIFFSVLLQIGKIYFNLDLENVSFLDLTLEVPKLLSLELVPCRTLGLSVSFCSDRAVIVDINSSGVAAETELIKIGDVLDKLNGKHVTASSKGKLNSILRTTRTQPVHLTIIKAYHEEKNEFFHPIRQFLKELKIDEERVRLQYRPSAKEEENEVKKSYGSEVLYLGFIPVGEDGSVKQMDTAIKAFLANKPHQENEEAILPTRLNKKVLFEIGEIGVRLRDMEAQTLFRQHTYMAISACGVANSLKNNFGYITSSKNEVCDQARNFVCHVFYSDNLEEINTILQSIGQGFYRTHFAV</sequence>
<feature type="domain" description="RUN" evidence="3">
    <location>
        <begin position="29"/>
        <end position="168"/>
    </location>
</feature>
<dbReference type="Proteomes" id="UP001154078">
    <property type="component" value="Chromosome 9"/>
</dbReference>
<accession>A0A9P0FNH3</accession>
<evidence type="ECO:0000259" key="1">
    <source>
        <dbReference type="PROSITE" id="PS01179"/>
    </source>
</evidence>
<dbReference type="Pfam" id="PF02759">
    <property type="entry name" value="RUN"/>
    <property type="match status" value="1"/>
</dbReference>
<dbReference type="Gene3D" id="2.30.29.30">
    <property type="entry name" value="Pleckstrin-homology domain (PH domain)/Phosphotyrosine-binding domain (PTB)"/>
    <property type="match status" value="1"/>
</dbReference>
<dbReference type="PROSITE" id="PS50106">
    <property type="entry name" value="PDZ"/>
    <property type="match status" value="1"/>
</dbReference>
<reference evidence="4" key="1">
    <citation type="submission" date="2021-12" db="EMBL/GenBank/DDBJ databases">
        <authorList>
            <person name="King R."/>
        </authorList>
    </citation>
    <scope>NUCLEOTIDE SEQUENCE</scope>
</reference>
<protein>
    <recommendedName>
        <fullName evidence="6">RUN domain-containing protein</fullName>
    </recommendedName>
</protein>
<dbReference type="InterPro" id="IPR004012">
    <property type="entry name" value="Run_dom"/>
</dbReference>
<dbReference type="PANTHER" id="PTHR46753:SF3">
    <property type="entry name" value="PDZ DOMAIN-CONTAINING PROTEIN"/>
    <property type="match status" value="1"/>
</dbReference>
<dbReference type="InterPro" id="IPR037213">
    <property type="entry name" value="Run_dom_sf"/>
</dbReference>